<evidence type="ECO:0000313" key="2">
    <source>
        <dbReference type="Proteomes" id="UP000240418"/>
    </source>
</evidence>
<sequence length="351" mass="39155">MADSKRNARMDRIAASAETVFGQKVVRIAAPGGEGRASFRVHLTDRVVIATLRPNFRRTHLEAFVLRELSPHSDLQPECLGLHDEVMFQSDVGGRRLNLEIAAVPTEKRVDLAAEAVTSILRIQSAGRAADLHNNVPHLGQNRGWIENFATGPQMLEDYSSGRVMGLDVDELCTALDHPGQQFVKWDCRSGNAAIGGDEVLRWFDFEYCGARHGAEDLAWLIGDEAWCVTPEDMERIVIDCFDPTCGHDLDDYLSYLSLYVTFHCAQRLGLIVKEAKKRGWLSKAKVRKYDDAGVHPEFAAQICRVGRHFGDRNSLTAPIARDFEEAESLFKDILREGYLQSGVVAEGMRA</sequence>
<proteinExistence type="predicted"/>
<dbReference type="InterPro" id="IPR011009">
    <property type="entry name" value="Kinase-like_dom_sf"/>
</dbReference>
<accession>A0A2P8FJ25</accession>
<reference evidence="1 2" key="1">
    <citation type="submission" date="2018-03" db="EMBL/GenBank/DDBJ databases">
        <title>Genomic Encyclopedia of Archaeal and Bacterial Type Strains, Phase II (KMG-II): from individual species to whole genera.</title>
        <authorList>
            <person name="Goeker M."/>
        </authorList>
    </citation>
    <scope>NUCLEOTIDE SEQUENCE [LARGE SCALE GENOMIC DNA]</scope>
    <source>
        <strain evidence="1 2">DSM 100673</strain>
    </source>
</reference>
<dbReference type="Proteomes" id="UP000240418">
    <property type="component" value="Unassembled WGS sequence"/>
</dbReference>
<comment type="caution">
    <text evidence="1">The sequence shown here is derived from an EMBL/GenBank/DDBJ whole genome shotgun (WGS) entry which is preliminary data.</text>
</comment>
<evidence type="ECO:0000313" key="1">
    <source>
        <dbReference type="EMBL" id="PSL21711.1"/>
    </source>
</evidence>
<dbReference type="AlphaFoldDB" id="A0A2P8FJ25"/>
<evidence type="ECO:0008006" key="3">
    <source>
        <dbReference type="Google" id="ProtNLM"/>
    </source>
</evidence>
<dbReference type="SUPFAM" id="SSF56112">
    <property type="entry name" value="Protein kinase-like (PK-like)"/>
    <property type="match status" value="1"/>
</dbReference>
<dbReference type="Gene3D" id="3.90.1200.10">
    <property type="match status" value="1"/>
</dbReference>
<dbReference type="EMBL" id="PYGJ01000001">
    <property type="protein sequence ID" value="PSL21711.1"/>
    <property type="molecule type" value="Genomic_DNA"/>
</dbReference>
<dbReference type="RefSeq" id="WP_243403528.1">
    <property type="nucleotide sequence ID" value="NZ_PYGJ01000001.1"/>
</dbReference>
<gene>
    <name evidence="1" type="ORF">CLV88_101135</name>
</gene>
<name>A0A2P8FJ25_9RHOB</name>
<protein>
    <recommendedName>
        <fullName evidence="3">Aminoglycoside phosphotransferase domain-containing protein</fullName>
    </recommendedName>
</protein>
<organism evidence="1 2">
    <name type="scientific">Shimia abyssi</name>
    <dbReference type="NCBI Taxonomy" id="1662395"/>
    <lineage>
        <taxon>Bacteria</taxon>
        <taxon>Pseudomonadati</taxon>
        <taxon>Pseudomonadota</taxon>
        <taxon>Alphaproteobacteria</taxon>
        <taxon>Rhodobacterales</taxon>
        <taxon>Roseobacteraceae</taxon>
    </lineage>
</organism>
<keyword evidence="2" id="KW-1185">Reference proteome</keyword>